<keyword evidence="1" id="KW-0812">Transmembrane</keyword>
<proteinExistence type="predicted"/>
<keyword evidence="1" id="KW-1133">Transmembrane helix</keyword>
<feature type="transmembrane region" description="Helical" evidence="1">
    <location>
        <begin position="29"/>
        <end position="49"/>
    </location>
</feature>
<reference evidence="2 3" key="1">
    <citation type="submission" date="2013-08" db="EMBL/GenBank/DDBJ databases">
        <authorList>
            <person name="Weinstock G."/>
            <person name="Sodergren E."/>
            <person name="Wylie T."/>
            <person name="Fulton L."/>
            <person name="Fulton R."/>
            <person name="Fronick C."/>
            <person name="O'Laughlin M."/>
            <person name="Godfrey J."/>
            <person name="Miner T."/>
            <person name="Herter B."/>
            <person name="Appelbaum E."/>
            <person name="Cordes M."/>
            <person name="Lek S."/>
            <person name="Wollam A."/>
            <person name="Pepin K.H."/>
            <person name="Palsikar V.B."/>
            <person name="Mitreva M."/>
            <person name="Wilson R.K."/>
        </authorList>
    </citation>
    <scope>NUCLEOTIDE SEQUENCE [LARGE SCALE GENOMIC DNA]</scope>
    <source>
        <strain evidence="2 3">ATCC 15930</strain>
    </source>
</reference>
<evidence type="ECO:0000313" key="2">
    <source>
        <dbReference type="EMBL" id="KDR51214.1"/>
    </source>
</evidence>
<gene>
    <name evidence="2" type="ORF">HMPREF1991_02732</name>
</gene>
<evidence type="ECO:0000313" key="3">
    <source>
        <dbReference type="Proteomes" id="UP000027442"/>
    </source>
</evidence>
<accession>A0A069QGT0</accession>
<sequence>MRNIDRTHRKRQTRAHCTPTNQKFAKKKLSFPILPVFAQKIAYFSYFIITFAP</sequence>
<organism evidence="2 3">
    <name type="scientific">Hoylesella loescheii DSM 19665 = JCM 12249 = ATCC 15930</name>
    <dbReference type="NCBI Taxonomy" id="1122985"/>
    <lineage>
        <taxon>Bacteria</taxon>
        <taxon>Pseudomonadati</taxon>
        <taxon>Bacteroidota</taxon>
        <taxon>Bacteroidia</taxon>
        <taxon>Bacteroidales</taxon>
        <taxon>Prevotellaceae</taxon>
        <taxon>Hoylesella</taxon>
    </lineage>
</organism>
<name>A0A069QGT0_HOYLO</name>
<keyword evidence="3" id="KW-1185">Reference proteome</keyword>
<dbReference type="Proteomes" id="UP000027442">
    <property type="component" value="Unassembled WGS sequence"/>
</dbReference>
<comment type="caution">
    <text evidence="2">The sequence shown here is derived from an EMBL/GenBank/DDBJ whole genome shotgun (WGS) entry which is preliminary data.</text>
</comment>
<dbReference type="EMBL" id="JNGW01000118">
    <property type="protein sequence ID" value="KDR51214.1"/>
    <property type="molecule type" value="Genomic_DNA"/>
</dbReference>
<dbReference type="HOGENOM" id="CLU_3064766_0_0_10"/>
<dbReference type="AlphaFoldDB" id="A0A069QGT0"/>
<protein>
    <submittedName>
        <fullName evidence="2">Uncharacterized protein</fullName>
    </submittedName>
</protein>
<keyword evidence="1" id="KW-0472">Membrane</keyword>
<dbReference type="PATRIC" id="fig|1122985.7.peg.2827"/>
<evidence type="ECO:0000256" key="1">
    <source>
        <dbReference type="SAM" id="Phobius"/>
    </source>
</evidence>